<organism evidence="1 2">
    <name type="scientific">Pseudomonas flexibilis</name>
    <dbReference type="NCBI Taxonomy" id="706570"/>
    <lineage>
        <taxon>Bacteria</taxon>
        <taxon>Pseudomonadati</taxon>
        <taxon>Pseudomonadota</taxon>
        <taxon>Gammaproteobacteria</taxon>
        <taxon>Pseudomonadales</taxon>
        <taxon>Pseudomonadaceae</taxon>
        <taxon>Pseudomonas</taxon>
    </lineage>
</organism>
<dbReference type="AlphaFoldDB" id="A0A1N6UI87"/>
<name>A0A1N6UI87_9PSED</name>
<dbReference type="Proteomes" id="UP000186079">
    <property type="component" value="Unassembled WGS sequence"/>
</dbReference>
<sequence>MSQAVRIVFTRSWLPGSWLIRAITWSRWSHCALIVGDEVIEAAMGAGVRRRPLAELIAASSAHSIVDLPVQDAAAVVAAAESQIGRRYDWAGALGLALRRGWQDRRAWFCSELVAWAADAAGSPWFRRNRIGRVTPEHLWMLAPVEL</sequence>
<evidence type="ECO:0000313" key="1">
    <source>
        <dbReference type="EMBL" id="SIQ65300.1"/>
    </source>
</evidence>
<dbReference type="RefSeq" id="WP_039561433.1">
    <property type="nucleotide sequence ID" value="NZ_FTMC01000008.1"/>
</dbReference>
<accession>A0A1N6UI87</accession>
<proteinExistence type="predicted"/>
<dbReference type="InterPro" id="IPR038765">
    <property type="entry name" value="Papain-like_cys_pep_sf"/>
</dbReference>
<gene>
    <name evidence="1" type="ORF">SAMN05421672_108154</name>
</gene>
<dbReference type="SUPFAM" id="SSF54001">
    <property type="entry name" value="Cysteine proteinases"/>
    <property type="match status" value="1"/>
</dbReference>
<dbReference type="Gene3D" id="3.90.1720.10">
    <property type="entry name" value="endopeptidase domain like (from Nostoc punctiforme)"/>
    <property type="match status" value="1"/>
</dbReference>
<reference evidence="1 2" key="1">
    <citation type="submission" date="2017-01" db="EMBL/GenBank/DDBJ databases">
        <authorList>
            <person name="Mah S.A."/>
            <person name="Swanson W.J."/>
            <person name="Moy G.W."/>
            <person name="Vacquier V.D."/>
        </authorList>
    </citation>
    <scope>NUCLEOTIDE SEQUENCE [LARGE SCALE GENOMIC DNA]</scope>
    <source>
        <strain evidence="1 2">ATCC 29606</strain>
    </source>
</reference>
<evidence type="ECO:0000313" key="2">
    <source>
        <dbReference type="Proteomes" id="UP000186079"/>
    </source>
</evidence>
<dbReference type="EMBL" id="FTMC01000008">
    <property type="protein sequence ID" value="SIQ65300.1"/>
    <property type="molecule type" value="Genomic_DNA"/>
</dbReference>
<protein>
    <submittedName>
        <fullName evidence="1">Permuted papain-like amidase enzyme, YaeF/YiiX, C92 family</fullName>
    </submittedName>
</protein>